<dbReference type="Pfam" id="PF00027">
    <property type="entry name" value="cNMP_binding"/>
    <property type="match status" value="1"/>
</dbReference>
<evidence type="ECO:0000259" key="5">
    <source>
        <dbReference type="PROSITE" id="PS50042"/>
    </source>
</evidence>
<dbReference type="EMBL" id="BJYL01000011">
    <property type="protein sequence ID" value="GEN82545.1"/>
    <property type="molecule type" value="Genomic_DNA"/>
</dbReference>
<dbReference type="GO" id="GO:0005829">
    <property type="term" value="C:cytosol"/>
    <property type="evidence" value="ECO:0007669"/>
    <property type="project" value="TreeGrafter"/>
</dbReference>
<dbReference type="InterPro" id="IPR014710">
    <property type="entry name" value="RmlC-like_jellyroll"/>
</dbReference>
<evidence type="ECO:0000256" key="4">
    <source>
        <dbReference type="ARBA" id="ARBA00023163"/>
    </source>
</evidence>
<dbReference type="SUPFAM" id="SSF51206">
    <property type="entry name" value="cAMP-binding domain-like"/>
    <property type="match status" value="1"/>
</dbReference>
<dbReference type="PANTHER" id="PTHR24567:SF74">
    <property type="entry name" value="HTH-TYPE TRANSCRIPTIONAL REGULATOR ARCR"/>
    <property type="match status" value="1"/>
</dbReference>
<dbReference type="PROSITE" id="PS50042">
    <property type="entry name" value="CNMP_BINDING_3"/>
    <property type="match status" value="1"/>
</dbReference>
<accession>A0A511Z526</accession>
<evidence type="ECO:0000256" key="1">
    <source>
        <dbReference type="ARBA" id="ARBA00023015"/>
    </source>
</evidence>
<dbReference type="SUPFAM" id="SSF46785">
    <property type="entry name" value="Winged helix' DNA-binding domain"/>
    <property type="match status" value="1"/>
</dbReference>
<dbReference type="Proteomes" id="UP000321901">
    <property type="component" value="Unassembled WGS sequence"/>
</dbReference>
<dbReference type="InterPro" id="IPR036390">
    <property type="entry name" value="WH_DNA-bd_sf"/>
</dbReference>
<evidence type="ECO:0000256" key="3">
    <source>
        <dbReference type="ARBA" id="ARBA00023159"/>
    </source>
</evidence>
<keyword evidence="1" id="KW-0805">Transcription regulation</keyword>
<keyword evidence="3" id="KW-0010">Activator</keyword>
<dbReference type="Pfam" id="PF13545">
    <property type="entry name" value="HTH_Crp_2"/>
    <property type="match status" value="1"/>
</dbReference>
<dbReference type="GO" id="GO:0003677">
    <property type="term" value="F:DNA binding"/>
    <property type="evidence" value="ECO:0007669"/>
    <property type="project" value="UniProtKB-KW"/>
</dbReference>
<dbReference type="Gene3D" id="2.60.120.10">
    <property type="entry name" value="Jelly Rolls"/>
    <property type="match status" value="1"/>
</dbReference>
<dbReference type="PANTHER" id="PTHR24567">
    <property type="entry name" value="CRP FAMILY TRANSCRIPTIONAL REGULATORY PROTEIN"/>
    <property type="match status" value="1"/>
</dbReference>
<evidence type="ECO:0000259" key="6">
    <source>
        <dbReference type="PROSITE" id="PS51063"/>
    </source>
</evidence>
<dbReference type="CDD" id="cd00038">
    <property type="entry name" value="CAP_ED"/>
    <property type="match status" value="1"/>
</dbReference>
<feature type="domain" description="HTH crp-type" evidence="6">
    <location>
        <begin position="147"/>
        <end position="221"/>
    </location>
</feature>
<name>A0A511Z526_9BACL</name>
<dbReference type="InterPro" id="IPR036388">
    <property type="entry name" value="WH-like_DNA-bd_sf"/>
</dbReference>
<dbReference type="PROSITE" id="PS51063">
    <property type="entry name" value="HTH_CRP_2"/>
    <property type="match status" value="1"/>
</dbReference>
<dbReference type="AlphaFoldDB" id="A0A511Z526"/>
<keyword evidence="8" id="KW-1185">Reference proteome</keyword>
<reference evidence="7 8" key="1">
    <citation type="submission" date="2019-07" db="EMBL/GenBank/DDBJ databases">
        <title>Whole genome shotgun sequence of Sporosarcina luteola NBRC 105378.</title>
        <authorList>
            <person name="Hosoyama A."/>
            <person name="Uohara A."/>
            <person name="Ohji S."/>
            <person name="Ichikawa N."/>
        </authorList>
    </citation>
    <scope>NUCLEOTIDE SEQUENCE [LARGE SCALE GENOMIC DNA]</scope>
    <source>
        <strain evidence="7 8">NBRC 105378</strain>
    </source>
</reference>
<dbReference type="InterPro" id="IPR012318">
    <property type="entry name" value="HTH_CRP"/>
</dbReference>
<evidence type="ECO:0000313" key="8">
    <source>
        <dbReference type="Proteomes" id="UP000321901"/>
    </source>
</evidence>
<dbReference type="Gene3D" id="1.10.10.10">
    <property type="entry name" value="Winged helix-like DNA-binding domain superfamily/Winged helix DNA-binding domain"/>
    <property type="match status" value="1"/>
</dbReference>
<dbReference type="RefSeq" id="WP_170232585.1">
    <property type="nucleotide sequence ID" value="NZ_BJYL01000011.1"/>
</dbReference>
<organism evidence="7 8">
    <name type="scientific">Sporosarcina luteola</name>
    <dbReference type="NCBI Taxonomy" id="582850"/>
    <lineage>
        <taxon>Bacteria</taxon>
        <taxon>Bacillati</taxon>
        <taxon>Bacillota</taxon>
        <taxon>Bacilli</taxon>
        <taxon>Bacillales</taxon>
        <taxon>Caryophanaceae</taxon>
        <taxon>Sporosarcina</taxon>
    </lineage>
</organism>
<protein>
    <submittedName>
        <fullName evidence="7">cAMP-binding protein</fullName>
    </submittedName>
</protein>
<evidence type="ECO:0000256" key="2">
    <source>
        <dbReference type="ARBA" id="ARBA00023125"/>
    </source>
</evidence>
<dbReference type="InterPro" id="IPR018490">
    <property type="entry name" value="cNMP-bd_dom_sf"/>
</dbReference>
<keyword evidence="2" id="KW-0238">DNA-binding</keyword>
<evidence type="ECO:0000313" key="7">
    <source>
        <dbReference type="EMBL" id="GEN82545.1"/>
    </source>
</evidence>
<keyword evidence="4" id="KW-0804">Transcription</keyword>
<sequence>MDFPTGFLKNTMFFKDLSEQELEPFLPIMHKRKLADKTILFLQGDPITHVYIAESGKIKIFRNDHAGKEQVLHFKQHGDLFPHVGFFRQGHFPAFAQAIEDSEVYSIAIKDFEQVLMENPSASVKMLRVLGDQIVSLQQRLEEMALRSANERILLLLLRLCETHGSKVGNGWVKLNTRFKNADLANMIGTSRESVNRMISQLRKDESVDIKDGEYMIAPEKLKDELLSFS</sequence>
<gene>
    <name evidence="7" type="ORF">SLU01_08570</name>
</gene>
<proteinExistence type="predicted"/>
<dbReference type="InterPro" id="IPR050397">
    <property type="entry name" value="Env_Response_Regulators"/>
</dbReference>
<feature type="domain" description="Cyclic nucleotide-binding" evidence="5">
    <location>
        <begin position="13"/>
        <end position="119"/>
    </location>
</feature>
<dbReference type="SMART" id="SM00100">
    <property type="entry name" value="cNMP"/>
    <property type="match status" value="1"/>
</dbReference>
<comment type="caution">
    <text evidence="7">The sequence shown here is derived from an EMBL/GenBank/DDBJ whole genome shotgun (WGS) entry which is preliminary data.</text>
</comment>
<dbReference type="SMART" id="SM00419">
    <property type="entry name" value="HTH_CRP"/>
    <property type="match status" value="1"/>
</dbReference>
<dbReference type="GO" id="GO:0003700">
    <property type="term" value="F:DNA-binding transcription factor activity"/>
    <property type="evidence" value="ECO:0007669"/>
    <property type="project" value="TreeGrafter"/>
</dbReference>
<dbReference type="InterPro" id="IPR000595">
    <property type="entry name" value="cNMP-bd_dom"/>
</dbReference>